<accession>A0ABQ3IGD6</accession>
<dbReference type="EMBL" id="BNAU01000001">
    <property type="protein sequence ID" value="GHE80197.1"/>
    <property type="molecule type" value="Genomic_DNA"/>
</dbReference>
<sequence length="409" mass="43073">MAQRVWVAGVGMTPFGIHRDKTNYDLARWAVSDALADAGPGAGAQVIDVAFFASTTNGILHDQGMISGEIALREIGIQRVPIHNVENACATGASALNMAATFIRAGDADVALAVGTEKMHIDDSPRTMALFDSGYDKSNPQLLDETLRQLGGEVENADVGTRSIFMDIYAAMARQHMRLYGTTAAQIAAVASKNHLHAVDNERAHYRKPMSVEDVLAARRLSHPLTVPMCAPVTDGAAAVVLCSAEGLRRLRSERPVEVLASVVGTGTDRDITRFDGHISQLVSAEAYERAGVSPSEIDVAEVHDATAFAEVLQTEMLGLVPPGEGGVAAERGDTTLGGRIPVNPSGGLESKGHPIGATGLAQVFELTEQLRGESGARQVDGARLALAENGGGFHRGEEAVTSIVILGR</sequence>
<dbReference type="InterPro" id="IPR020616">
    <property type="entry name" value="Thiolase_N"/>
</dbReference>
<dbReference type="Pfam" id="PF22691">
    <property type="entry name" value="Thiolase_C_1"/>
    <property type="match status" value="1"/>
</dbReference>
<dbReference type="Gene3D" id="3.40.47.10">
    <property type="match status" value="1"/>
</dbReference>
<dbReference type="InterPro" id="IPR002155">
    <property type="entry name" value="Thiolase"/>
</dbReference>
<evidence type="ECO:0000259" key="1">
    <source>
        <dbReference type="Pfam" id="PF00108"/>
    </source>
</evidence>
<organism evidence="3 4">
    <name type="scientific">Amycolatopsis deserti</name>
    <dbReference type="NCBI Taxonomy" id="185696"/>
    <lineage>
        <taxon>Bacteria</taxon>
        <taxon>Bacillati</taxon>
        <taxon>Actinomycetota</taxon>
        <taxon>Actinomycetes</taxon>
        <taxon>Pseudonocardiales</taxon>
        <taxon>Pseudonocardiaceae</taxon>
        <taxon>Amycolatopsis</taxon>
    </lineage>
</organism>
<evidence type="ECO:0000313" key="4">
    <source>
        <dbReference type="Proteomes" id="UP000605897"/>
    </source>
</evidence>
<dbReference type="InterPro" id="IPR016039">
    <property type="entry name" value="Thiolase-like"/>
</dbReference>
<feature type="domain" description="Thiolase C-terminal" evidence="2">
    <location>
        <begin position="283"/>
        <end position="396"/>
    </location>
</feature>
<dbReference type="PANTHER" id="PTHR42870:SF1">
    <property type="entry name" value="NON-SPECIFIC LIPID-TRANSFER PROTEIN-LIKE 2"/>
    <property type="match status" value="1"/>
</dbReference>
<dbReference type="InterPro" id="IPR055140">
    <property type="entry name" value="Thiolase_C_2"/>
</dbReference>
<keyword evidence="4" id="KW-1185">Reference proteome</keyword>
<dbReference type="Pfam" id="PF00108">
    <property type="entry name" value="Thiolase_N"/>
    <property type="match status" value="1"/>
</dbReference>
<reference evidence="4" key="1">
    <citation type="journal article" date="2019" name="Int. J. Syst. Evol. Microbiol.">
        <title>The Global Catalogue of Microorganisms (GCM) 10K type strain sequencing project: providing services to taxonomists for standard genome sequencing and annotation.</title>
        <authorList>
            <consortium name="The Broad Institute Genomics Platform"/>
            <consortium name="The Broad Institute Genome Sequencing Center for Infectious Disease"/>
            <person name="Wu L."/>
            <person name="Ma J."/>
        </authorList>
    </citation>
    <scope>NUCLEOTIDE SEQUENCE [LARGE SCALE GENOMIC DNA]</scope>
    <source>
        <strain evidence="4">CGMCC 4.7677</strain>
    </source>
</reference>
<name>A0ABQ3IGD6_9PSEU</name>
<comment type="caution">
    <text evidence="3">The sequence shown here is derived from an EMBL/GenBank/DDBJ whole genome shotgun (WGS) entry which is preliminary data.</text>
</comment>
<gene>
    <name evidence="3" type="ORF">GCM10017786_07820</name>
</gene>
<evidence type="ECO:0000259" key="2">
    <source>
        <dbReference type="Pfam" id="PF22691"/>
    </source>
</evidence>
<dbReference type="PANTHER" id="PTHR42870">
    <property type="entry name" value="ACETYL-COA C-ACETYLTRANSFERASE"/>
    <property type="match status" value="1"/>
</dbReference>
<proteinExistence type="predicted"/>
<feature type="domain" description="Thiolase N-terminal" evidence="1">
    <location>
        <begin position="5"/>
        <end position="208"/>
    </location>
</feature>
<dbReference type="CDD" id="cd00829">
    <property type="entry name" value="SCP-x_thiolase"/>
    <property type="match status" value="1"/>
</dbReference>
<dbReference type="SUPFAM" id="SSF53901">
    <property type="entry name" value="Thiolase-like"/>
    <property type="match status" value="2"/>
</dbReference>
<protein>
    <submittedName>
        <fullName evidence="3">Thiolase</fullName>
    </submittedName>
</protein>
<evidence type="ECO:0000313" key="3">
    <source>
        <dbReference type="EMBL" id="GHE80197.1"/>
    </source>
</evidence>
<dbReference type="PIRSF" id="PIRSF000429">
    <property type="entry name" value="Ac-CoA_Ac_transf"/>
    <property type="match status" value="1"/>
</dbReference>
<dbReference type="Proteomes" id="UP000605897">
    <property type="component" value="Unassembled WGS sequence"/>
</dbReference>